<reference evidence="2 3" key="1">
    <citation type="journal article" date="2006" name="Int. J. Syst. Evol. Microbiol.">
        <title>Dyella yeojuensis sp. nov., isolated from greenhouse soil in Korea.</title>
        <authorList>
            <person name="Kim B.Y."/>
            <person name="Weon H.Y."/>
            <person name="Lee K.H."/>
            <person name="Seok S.J."/>
            <person name="Kwon S.W."/>
            <person name="Go S.J."/>
            <person name="Stackebrandt E."/>
        </authorList>
    </citation>
    <scope>NUCLEOTIDE SEQUENCE [LARGE SCALE GENOMIC DNA]</scope>
    <source>
        <strain evidence="2 3">DSM 17673</strain>
    </source>
</reference>
<dbReference type="Gene3D" id="1.20.1260.10">
    <property type="match status" value="1"/>
</dbReference>
<dbReference type="Proteomes" id="UP000518878">
    <property type="component" value="Unassembled WGS sequence"/>
</dbReference>
<dbReference type="InterPro" id="IPR012347">
    <property type="entry name" value="Ferritin-like"/>
</dbReference>
<dbReference type="EMBL" id="JAAQTL010000001">
    <property type="protein sequence ID" value="NID14675.1"/>
    <property type="molecule type" value="Genomic_DNA"/>
</dbReference>
<dbReference type="SUPFAM" id="SSF47240">
    <property type="entry name" value="Ferritin-like"/>
    <property type="match status" value="1"/>
</dbReference>
<proteinExistence type="predicted"/>
<dbReference type="PROSITE" id="PS51318">
    <property type="entry name" value="TAT"/>
    <property type="match status" value="1"/>
</dbReference>
<organism evidence="2 3">
    <name type="scientific">Luteibacter yeojuensis</name>
    <dbReference type="NCBI Taxonomy" id="345309"/>
    <lineage>
        <taxon>Bacteria</taxon>
        <taxon>Pseudomonadati</taxon>
        <taxon>Pseudomonadota</taxon>
        <taxon>Gammaproteobacteria</taxon>
        <taxon>Lysobacterales</taxon>
        <taxon>Rhodanobacteraceae</taxon>
        <taxon>Luteibacter</taxon>
    </lineage>
</organism>
<name>A0A7X5TP48_9GAMM</name>
<gene>
    <name evidence="2" type="ORF">HBF32_04245</name>
</gene>
<dbReference type="CDD" id="cd00657">
    <property type="entry name" value="Ferritin_like"/>
    <property type="match status" value="1"/>
</dbReference>
<dbReference type="InterPro" id="IPR006311">
    <property type="entry name" value="TAT_signal"/>
</dbReference>
<sequence>MNDSIASRRTFLARAGVATLSVGAGTLLSHRALAATASPSSDVGVIQTALALEHEGIAAYRLAGKSGLLSPGTLKLALIFMGHHEAHRDSLAKLVMQAGGKAVEPRTDAQYVAELKLASLKSESDVVALATTLERGAASAYIGQVTSLKDPKLAKLFAAISADEAIHWTTLNNAAGTPIPSAPYVFA</sequence>
<dbReference type="InterPro" id="IPR019546">
    <property type="entry name" value="TAT_signal_bac_arc"/>
</dbReference>
<dbReference type="Pfam" id="PF13668">
    <property type="entry name" value="Ferritin_2"/>
    <property type="match status" value="1"/>
</dbReference>
<evidence type="ECO:0000313" key="2">
    <source>
        <dbReference type="EMBL" id="NID14675.1"/>
    </source>
</evidence>
<keyword evidence="1" id="KW-0732">Signal</keyword>
<dbReference type="InterPro" id="IPR009078">
    <property type="entry name" value="Ferritin-like_SF"/>
</dbReference>
<dbReference type="AlphaFoldDB" id="A0A7X5TP48"/>
<dbReference type="NCBIfam" id="TIGR01409">
    <property type="entry name" value="TAT_signal_seq"/>
    <property type="match status" value="1"/>
</dbReference>
<evidence type="ECO:0000256" key="1">
    <source>
        <dbReference type="ARBA" id="ARBA00022729"/>
    </source>
</evidence>
<keyword evidence="3" id="KW-1185">Reference proteome</keyword>
<protein>
    <submittedName>
        <fullName evidence="2">Ferritin-like domain-containing protein</fullName>
    </submittedName>
</protein>
<comment type="caution">
    <text evidence="2">The sequence shown here is derived from an EMBL/GenBank/DDBJ whole genome shotgun (WGS) entry which is preliminary data.</text>
</comment>
<evidence type="ECO:0000313" key="3">
    <source>
        <dbReference type="Proteomes" id="UP000518878"/>
    </source>
</evidence>
<dbReference type="RefSeq" id="WP_166698373.1">
    <property type="nucleotide sequence ID" value="NZ_JAAQTL010000001.1"/>
</dbReference>
<accession>A0A7X5TP48</accession>